<keyword evidence="1" id="KW-0479">Metal-binding</keyword>
<proteinExistence type="predicted"/>
<dbReference type="InterPro" id="IPR006642">
    <property type="entry name" value="Rad18_UBZ4"/>
</dbReference>
<evidence type="ECO:0000256" key="1">
    <source>
        <dbReference type="ARBA" id="ARBA00022723"/>
    </source>
</evidence>
<dbReference type="AlphaFoldDB" id="A0AA86VPX3"/>
<evidence type="ECO:0000259" key="6">
    <source>
        <dbReference type="SMART" id="SM00734"/>
    </source>
</evidence>
<evidence type="ECO:0000256" key="3">
    <source>
        <dbReference type="ARBA" id="ARBA00022771"/>
    </source>
</evidence>
<sequence>MIWCGRDYTSKVRTVDVFKCWPFAADEVSRSQAEAWLPPMTVPRLRRWSDELDGVRSKLAGDGGDKLRENRLSEAVFEESETERVDKFVTGGGCVVEEEGVEEEKEKIEMICPVCRDFNAATLTAVNAHIDGCLVRTVRDEQRRMRQLKLKAPKKRSIAEIFDLKKDVEEEKRAPDIETVLKLLPFDAGDVSSAVTKLRWLSERLEAMRSNGISFESVKSVGGNSNSAEEEKSEMLCPVCRVFIAATVTDANAHIDGCLARAMKEERCRRPSLNYPKPKAPKKRSIADILTVAQPTDAAGDGDLAVEEEKVEEGEEYGEEFEKYGFSSVRIKSKKCTNNSVAKKKKMEKVFMKKKNKVEKRSVLPLNDESKKINKRKKKKKKKLNNEFTATKVCELYVLLFLHKTDAKICGFSVGLELRASHL</sequence>
<dbReference type="GO" id="GO:0003677">
    <property type="term" value="F:DNA binding"/>
    <property type="evidence" value="ECO:0007669"/>
    <property type="project" value="InterPro"/>
</dbReference>
<dbReference type="SMART" id="SM00734">
    <property type="entry name" value="ZnF_Rad18"/>
    <property type="match status" value="2"/>
</dbReference>
<keyword evidence="4" id="KW-0862">Zinc</keyword>
<evidence type="ECO:0000313" key="8">
    <source>
        <dbReference type="Proteomes" id="UP001189624"/>
    </source>
</evidence>
<evidence type="ECO:0000313" key="7">
    <source>
        <dbReference type="EMBL" id="CAJ1964427.1"/>
    </source>
</evidence>
<dbReference type="GO" id="GO:0006281">
    <property type="term" value="P:DNA repair"/>
    <property type="evidence" value="ECO:0007669"/>
    <property type="project" value="UniProtKB-KW"/>
</dbReference>
<evidence type="ECO:0000256" key="2">
    <source>
        <dbReference type="ARBA" id="ARBA00022763"/>
    </source>
</evidence>
<evidence type="ECO:0000256" key="4">
    <source>
        <dbReference type="ARBA" id="ARBA00022833"/>
    </source>
</evidence>
<keyword evidence="5" id="KW-0234">DNA repair</keyword>
<feature type="domain" description="UBZ4-type" evidence="6">
    <location>
        <begin position="109"/>
        <end position="134"/>
    </location>
</feature>
<evidence type="ECO:0000256" key="5">
    <source>
        <dbReference type="ARBA" id="ARBA00023204"/>
    </source>
</evidence>
<dbReference type="Proteomes" id="UP001189624">
    <property type="component" value="Chromosome 6"/>
</dbReference>
<accession>A0AA86VPX3</accession>
<name>A0AA86VPX3_9FABA</name>
<feature type="domain" description="UBZ4-type" evidence="6">
    <location>
        <begin position="234"/>
        <end position="259"/>
    </location>
</feature>
<dbReference type="PANTHER" id="PTHR36892:SF1">
    <property type="entry name" value="OS05G0518200 PROTEIN"/>
    <property type="match status" value="1"/>
</dbReference>
<gene>
    <name evidence="7" type="ORF">AYBTSS11_LOCUS20307</name>
</gene>
<organism evidence="7 8">
    <name type="scientific">Sphenostylis stenocarpa</name>
    <dbReference type="NCBI Taxonomy" id="92480"/>
    <lineage>
        <taxon>Eukaryota</taxon>
        <taxon>Viridiplantae</taxon>
        <taxon>Streptophyta</taxon>
        <taxon>Embryophyta</taxon>
        <taxon>Tracheophyta</taxon>
        <taxon>Spermatophyta</taxon>
        <taxon>Magnoliopsida</taxon>
        <taxon>eudicotyledons</taxon>
        <taxon>Gunneridae</taxon>
        <taxon>Pentapetalae</taxon>
        <taxon>rosids</taxon>
        <taxon>fabids</taxon>
        <taxon>Fabales</taxon>
        <taxon>Fabaceae</taxon>
        <taxon>Papilionoideae</taxon>
        <taxon>50 kb inversion clade</taxon>
        <taxon>NPAAA clade</taxon>
        <taxon>indigoferoid/millettioid clade</taxon>
        <taxon>Phaseoleae</taxon>
        <taxon>Sphenostylis</taxon>
    </lineage>
</organism>
<protein>
    <recommendedName>
        <fullName evidence="6">UBZ4-type domain-containing protein</fullName>
    </recommendedName>
</protein>
<dbReference type="EMBL" id="OY731403">
    <property type="protein sequence ID" value="CAJ1964427.1"/>
    <property type="molecule type" value="Genomic_DNA"/>
</dbReference>
<keyword evidence="2" id="KW-0227">DNA damage</keyword>
<dbReference type="GO" id="GO:0008270">
    <property type="term" value="F:zinc ion binding"/>
    <property type="evidence" value="ECO:0007669"/>
    <property type="project" value="UniProtKB-KW"/>
</dbReference>
<keyword evidence="3" id="KW-0863">Zinc-finger</keyword>
<dbReference type="Gramene" id="rna-AYBTSS11_LOCUS20307">
    <property type="protein sequence ID" value="CAJ1964427.1"/>
    <property type="gene ID" value="gene-AYBTSS11_LOCUS20307"/>
</dbReference>
<dbReference type="PANTHER" id="PTHR36892">
    <property type="entry name" value="OS01G0201800 PROTEIN"/>
    <property type="match status" value="1"/>
</dbReference>
<reference evidence="7" key="1">
    <citation type="submission" date="2023-10" db="EMBL/GenBank/DDBJ databases">
        <authorList>
            <person name="Domelevo Entfellner J.-B."/>
        </authorList>
    </citation>
    <scope>NUCLEOTIDE SEQUENCE</scope>
</reference>
<keyword evidence="8" id="KW-1185">Reference proteome</keyword>